<evidence type="ECO:0000256" key="10">
    <source>
        <dbReference type="ARBA" id="ARBA00032092"/>
    </source>
</evidence>
<dbReference type="GO" id="GO:0006225">
    <property type="term" value="P:UDP biosynthetic process"/>
    <property type="evidence" value="ECO:0007669"/>
    <property type="project" value="TreeGrafter"/>
</dbReference>
<dbReference type="Gene3D" id="3.40.1160.10">
    <property type="entry name" value="Acetylglutamate kinase-like"/>
    <property type="match status" value="1"/>
</dbReference>
<dbReference type="GO" id="GO:0005524">
    <property type="term" value="F:ATP binding"/>
    <property type="evidence" value="ECO:0007669"/>
    <property type="project" value="UniProtKB-KW"/>
</dbReference>
<evidence type="ECO:0000256" key="2">
    <source>
        <dbReference type="ARBA" id="ARBA00007614"/>
    </source>
</evidence>
<accession>X1DSN7</accession>
<name>X1DSN7_9ZZZZ</name>
<dbReference type="GO" id="GO:0033862">
    <property type="term" value="F:UMP kinase activity"/>
    <property type="evidence" value="ECO:0007669"/>
    <property type="project" value="UniProtKB-EC"/>
</dbReference>
<organism evidence="12">
    <name type="scientific">marine sediment metagenome</name>
    <dbReference type="NCBI Taxonomy" id="412755"/>
    <lineage>
        <taxon>unclassified sequences</taxon>
        <taxon>metagenomes</taxon>
        <taxon>ecological metagenomes</taxon>
    </lineage>
</organism>
<keyword evidence="5" id="KW-0808">Transferase</keyword>
<evidence type="ECO:0000256" key="8">
    <source>
        <dbReference type="ARBA" id="ARBA00022840"/>
    </source>
</evidence>
<evidence type="ECO:0000256" key="7">
    <source>
        <dbReference type="ARBA" id="ARBA00022777"/>
    </source>
</evidence>
<evidence type="ECO:0000256" key="3">
    <source>
        <dbReference type="ARBA" id="ARBA00012899"/>
    </source>
</evidence>
<keyword evidence="9" id="KW-0665">Pyrimidine biosynthesis</keyword>
<keyword evidence="8" id="KW-0067">ATP-binding</keyword>
<keyword evidence="6" id="KW-0547">Nucleotide-binding</keyword>
<feature type="domain" description="Aspartate/glutamate/uridylate kinase" evidence="11">
    <location>
        <begin position="16"/>
        <end position="157"/>
    </location>
</feature>
<feature type="non-terminal residue" evidence="12">
    <location>
        <position position="1"/>
    </location>
</feature>
<dbReference type="Pfam" id="PF00696">
    <property type="entry name" value="AA_kinase"/>
    <property type="match status" value="1"/>
</dbReference>
<dbReference type="EC" id="2.7.4.22" evidence="3"/>
<dbReference type="PANTHER" id="PTHR42833:SF4">
    <property type="entry name" value="URIDYLATE KINASE PUMPKIN, CHLOROPLASTIC"/>
    <property type="match status" value="1"/>
</dbReference>
<dbReference type="InterPro" id="IPR011818">
    <property type="entry name" value="Uridylate_kinase_arch/spir"/>
</dbReference>
<keyword evidence="7" id="KW-0418">Kinase</keyword>
<dbReference type="PANTHER" id="PTHR42833">
    <property type="entry name" value="URIDYLATE KINASE"/>
    <property type="match status" value="1"/>
</dbReference>
<dbReference type="InterPro" id="IPR001048">
    <property type="entry name" value="Asp/Glu/Uridylate_kinase"/>
</dbReference>
<proteinExistence type="inferred from homology"/>
<reference evidence="12" key="1">
    <citation type="journal article" date="2014" name="Front. Microbiol.">
        <title>High frequency of phylogenetically diverse reductive dehalogenase-homologous genes in deep subseafloor sedimentary metagenomes.</title>
        <authorList>
            <person name="Kawai M."/>
            <person name="Futagami T."/>
            <person name="Toyoda A."/>
            <person name="Takaki Y."/>
            <person name="Nishi S."/>
            <person name="Hori S."/>
            <person name="Arai W."/>
            <person name="Tsubouchi T."/>
            <person name="Morono Y."/>
            <person name="Uchiyama I."/>
            <person name="Ito T."/>
            <person name="Fujiyama A."/>
            <person name="Inagaki F."/>
            <person name="Takami H."/>
        </authorList>
    </citation>
    <scope>NUCLEOTIDE SEQUENCE</scope>
    <source>
        <strain evidence="12">Expedition CK06-06</strain>
    </source>
</reference>
<comment type="pathway">
    <text evidence="1">Pyrimidine metabolism; CTP biosynthesis via de novo pathway; UDP from UMP (UMPK route): step 1/1.</text>
</comment>
<evidence type="ECO:0000256" key="4">
    <source>
        <dbReference type="ARBA" id="ARBA00022490"/>
    </source>
</evidence>
<keyword evidence="4" id="KW-0963">Cytoplasm</keyword>
<evidence type="ECO:0000256" key="5">
    <source>
        <dbReference type="ARBA" id="ARBA00022679"/>
    </source>
</evidence>
<sequence>YIQTLREFGVNESKCDMMGIYISRLNARLIIEGLGNASFPMALKTIEDLAKNMLFKKILVLGGLQPGQSTTSVALEVSEFLNADELLIMTDVEGIFNKDPKKFPDATKFDELTEIQLQNLILESSSNNQAAAGEYRIFDAVSLQILKRSNLNVRIFSGKDLTQLKKILDGNPSGIGTVIKSGQN</sequence>
<evidence type="ECO:0000259" key="11">
    <source>
        <dbReference type="Pfam" id="PF00696"/>
    </source>
</evidence>
<protein>
    <recommendedName>
        <fullName evidence="3">UMP kinase</fullName>
        <ecNumber evidence="3">2.7.4.22</ecNumber>
    </recommendedName>
    <alternativeName>
        <fullName evidence="10">Uridine monophosphate kinase</fullName>
    </alternativeName>
</protein>
<dbReference type="AlphaFoldDB" id="X1DSN7"/>
<dbReference type="NCBIfam" id="TIGR02076">
    <property type="entry name" value="pyrH_arch"/>
    <property type="match status" value="1"/>
</dbReference>
<evidence type="ECO:0000313" key="12">
    <source>
        <dbReference type="EMBL" id="GAG99426.1"/>
    </source>
</evidence>
<gene>
    <name evidence="12" type="ORF">S01H4_51435</name>
</gene>
<evidence type="ECO:0000256" key="1">
    <source>
        <dbReference type="ARBA" id="ARBA00004791"/>
    </source>
</evidence>
<evidence type="ECO:0000256" key="9">
    <source>
        <dbReference type="ARBA" id="ARBA00022975"/>
    </source>
</evidence>
<comment type="similarity">
    <text evidence="2">Belongs to the UMP kinase family.</text>
</comment>
<dbReference type="SUPFAM" id="SSF53633">
    <property type="entry name" value="Carbamate kinase-like"/>
    <property type="match status" value="1"/>
</dbReference>
<comment type="caution">
    <text evidence="12">The sequence shown here is derived from an EMBL/GenBank/DDBJ whole genome shotgun (WGS) entry which is preliminary data.</text>
</comment>
<dbReference type="EMBL" id="BART01029287">
    <property type="protein sequence ID" value="GAG99426.1"/>
    <property type="molecule type" value="Genomic_DNA"/>
</dbReference>
<evidence type="ECO:0000256" key="6">
    <source>
        <dbReference type="ARBA" id="ARBA00022741"/>
    </source>
</evidence>
<dbReference type="InterPro" id="IPR036393">
    <property type="entry name" value="AceGlu_kinase-like_sf"/>
</dbReference>